<feature type="region of interest" description="Disordered" evidence="1">
    <location>
        <begin position="1"/>
        <end position="27"/>
    </location>
</feature>
<feature type="compositionally biased region" description="Basic and acidic residues" evidence="1">
    <location>
        <begin position="427"/>
        <end position="438"/>
    </location>
</feature>
<organism evidence="2 3">
    <name type="scientific">Pichia inconspicua</name>
    <dbReference type="NCBI Taxonomy" id="52247"/>
    <lineage>
        <taxon>Eukaryota</taxon>
        <taxon>Fungi</taxon>
        <taxon>Dikarya</taxon>
        <taxon>Ascomycota</taxon>
        <taxon>Saccharomycotina</taxon>
        <taxon>Pichiomycetes</taxon>
        <taxon>Pichiales</taxon>
        <taxon>Pichiaceae</taxon>
        <taxon>Pichia</taxon>
    </lineage>
</organism>
<sequence length="438" mass="49241">MNEVPPVTPLNPSYPNEPMFDSETPPSNFPLQTPNLAPAHNPFAANRNRNDSLISVDTVYMPDEFQTNNFTRQRNNSDLSIASSVFSEVQRPQLDAYNFSSTFDDQLFSYYISYSQQPNITPFDIRFPPSGILSRISKLFLENCILPTNMQIDISSPEINAELLNPQNRHNLLAIIRLRLIHMCNIKLNANYNDLPENSGYNDLLPMSRSNSVVSGMSFNDKVTPNLEYFTQQQQQQQQQQSLQSKNSWLNINPNIYSNRFNRSNLNSTDSLDRIDDQTPLTLTAKRERPTLNLHLPPISSATCFKQPIRPSFNIGQSPLTPGTPNTPSTPNGSFTNLHQRNNYPRAARSASLTNAGPTYFNLPPPSTAPSSSSTSTTYLNPVLNGIDTQSPFEQAFPSPMFPQHSHLTQQSSLDQSPDLFNATVSRKRDSLKLKRAP</sequence>
<feature type="compositionally biased region" description="Polar residues" evidence="1">
    <location>
        <begin position="406"/>
        <end position="416"/>
    </location>
</feature>
<accession>A0A4T0X3E8</accession>
<dbReference type="OrthoDB" id="4093447at2759"/>
<evidence type="ECO:0000313" key="3">
    <source>
        <dbReference type="Proteomes" id="UP000307173"/>
    </source>
</evidence>
<name>A0A4T0X3E8_9ASCO</name>
<evidence type="ECO:0000313" key="2">
    <source>
        <dbReference type="EMBL" id="TID29876.1"/>
    </source>
</evidence>
<dbReference type="EMBL" id="SELW01000222">
    <property type="protein sequence ID" value="TID29876.1"/>
    <property type="molecule type" value="Genomic_DNA"/>
</dbReference>
<feature type="region of interest" description="Disordered" evidence="1">
    <location>
        <begin position="310"/>
        <end position="340"/>
    </location>
</feature>
<keyword evidence="3" id="KW-1185">Reference proteome</keyword>
<feature type="compositionally biased region" description="Low complexity" evidence="1">
    <location>
        <begin position="318"/>
        <end position="337"/>
    </location>
</feature>
<protein>
    <submittedName>
        <fullName evidence="2">Uncharacterized protein</fullName>
    </submittedName>
</protein>
<dbReference type="Proteomes" id="UP000307173">
    <property type="component" value="Unassembled WGS sequence"/>
</dbReference>
<proteinExistence type="predicted"/>
<comment type="caution">
    <text evidence="2">The sequence shown here is derived from an EMBL/GenBank/DDBJ whole genome shotgun (WGS) entry which is preliminary data.</text>
</comment>
<gene>
    <name evidence="2" type="ORF">CANINC_001514</name>
</gene>
<evidence type="ECO:0000256" key="1">
    <source>
        <dbReference type="SAM" id="MobiDB-lite"/>
    </source>
</evidence>
<feature type="compositionally biased region" description="Low complexity" evidence="1">
    <location>
        <begin position="369"/>
        <end position="378"/>
    </location>
</feature>
<feature type="region of interest" description="Disordered" evidence="1">
    <location>
        <begin position="355"/>
        <end position="438"/>
    </location>
</feature>
<dbReference type="AlphaFoldDB" id="A0A4T0X3E8"/>
<reference evidence="2 3" key="1">
    <citation type="journal article" date="2019" name="Front. Genet.">
        <title>Whole-Genome Sequencing of the Opportunistic Yeast Pathogen Candida inconspicua Uncovers Its Hybrid Origin.</title>
        <authorList>
            <person name="Mixao V."/>
            <person name="Hansen A.P."/>
            <person name="Saus E."/>
            <person name="Boekhout T."/>
            <person name="Lass-Florl C."/>
            <person name="Gabaldon T."/>
        </authorList>
    </citation>
    <scope>NUCLEOTIDE SEQUENCE [LARGE SCALE GENOMIC DNA]</scope>
    <source>
        <strain evidence="2 3">CBS 180</strain>
    </source>
</reference>